<dbReference type="OrthoDB" id="10260545at2759"/>
<dbReference type="AlphaFoldDB" id="D2V6B2"/>
<dbReference type="VEuPathDB" id="AmoebaDB:NAEGRDRAFT_64373"/>
<organism evidence="2">
    <name type="scientific">Naegleria gruberi</name>
    <name type="common">Amoeba</name>
    <dbReference type="NCBI Taxonomy" id="5762"/>
    <lineage>
        <taxon>Eukaryota</taxon>
        <taxon>Discoba</taxon>
        <taxon>Heterolobosea</taxon>
        <taxon>Tetramitia</taxon>
        <taxon>Eutetramitia</taxon>
        <taxon>Vahlkampfiidae</taxon>
        <taxon>Naegleria</taxon>
    </lineage>
</organism>
<dbReference type="InParanoid" id="D2V6B2"/>
<dbReference type="GeneID" id="8861731"/>
<dbReference type="RefSeq" id="XP_002680285.1">
    <property type="nucleotide sequence ID" value="XM_002680239.1"/>
</dbReference>
<sequence length="273" mass="31984">MGCIFPVVAPVNYDFRIFCRTKEQQQRKKRSIANTYKIRDDFIIETNYYDFHHKAERAFDNIHQPAFITHRAYPTNQKKAKHLNSDVKNNQEMFKMISQGMCEGSRRVFQEENAGGCSIFSETLSCEIVTRMFNAQLTKTEMEIDYVNEHCKKTDFLVVINGKKYGVSVTRAFKYIKPNKNGQVFDHFSMEDATVLLKKKLEGVTTANKCVQNEDVWQKQILHIFTPNANVTKVLKRAYMDLKHSLRHNTIVMVTEATNMDCIFTERFYDHIF</sequence>
<evidence type="ECO:0000313" key="1">
    <source>
        <dbReference type="EMBL" id="EFC47541.1"/>
    </source>
</evidence>
<name>D2V6B2_NAEGR</name>
<dbReference type="KEGG" id="ngr:NAEGRDRAFT_64373"/>
<proteinExistence type="predicted"/>
<dbReference type="OMA" id="FITHRAY"/>
<accession>D2V6B2</accession>
<dbReference type="Proteomes" id="UP000006671">
    <property type="component" value="Unassembled WGS sequence"/>
</dbReference>
<protein>
    <submittedName>
        <fullName evidence="1">Predicted protein</fullName>
    </submittedName>
</protein>
<dbReference type="EMBL" id="GG738854">
    <property type="protein sequence ID" value="EFC47541.1"/>
    <property type="molecule type" value="Genomic_DNA"/>
</dbReference>
<evidence type="ECO:0000313" key="2">
    <source>
        <dbReference type="Proteomes" id="UP000006671"/>
    </source>
</evidence>
<keyword evidence="2" id="KW-1185">Reference proteome</keyword>
<gene>
    <name evidence="1" type="ORF">NAEGRDRAFT_64373</name>
</gene>
<dbReference type="eggNOG" id="ENOG502S3F1">
    <property type="taxonomic scope" value="Eukaryota"/>
</dbReference>
<reference evidence="1 2" key="1">
    <citation type="journal article" date="2010" name="Cell">
        <title>The genome of Naegleria gruberi illuminates early eukaryotic versatility.</title>
        <authorList>
            <person name="Fritz-Laylin L.K."/>
            <person name="Prochnik S.E."/>
            <person name="Ginger M.L."/>
            <person name="Dacks J.B."/>
            <person name="Carpenter M.L."/>
            <person name="Field M.C."/>
            <person name="Kuo A."/>
            <person name="Paredez A."/>
            <person name="Chapman J."/>
            <person name="Pham J."/>
            <person name="Shu S."/>
            <person name="Neupane R."/>
            <person name="Cipriano M."/>
            <person name="Mancuso J."/>
            <person name="Tu H."/>
            <person name="Salamov A."/>
            <person name="Lindquist E."/>
            <person name="Shapiro H."/>
            <person name="Lucas S."/>
            <person name="Grigoriev I.V."/>
            <person name="Cande W.Z."/>
            <person name="Fulton C."/>
            <person name="Rokhsar D.S."/>
            <person name="Dawson S.C."/>
        </authorList>
    </citation>
    <scope>NUCLEOTIDE SEQUENCE [LARGE SCALE GENOMIC DNA]</scope>
    <source>
        <strain evidence="1 2">NEG-M</strain>
    </source>
</reference>